<dbReference type="Pfam" id="PF02338">
    <property type="entry name" value="OTU"/>
    <property type="match status" value="1"/>
</dbReference>
<dbReference type="SUPFAM" id="SSF54001">
    <property type="entry name" value="Cysteine proteinases"/>
    <property type="match status" value="1"/>
</dbReference>
<evidence type="ECO:0000313" key="9">
    <source>
        <dbReference type="EMBL" id="GAB1293345.1"/>
    </source>
</evidence>
<reference evidence="9 10" key="1">
    <citation type="submission" date="2024-08" db="EMBL/GenBank/DDBJ databases">
        <title>The draft genome of Apodemus speciosus.</title>
        <authorList>
            <person name="Nabeshima K."/>
            <person name="Suzuki S."/>
            <person name="Onuma M."/>
        </authorList>
    </citation>
    <scope>NUCLEOTIDE SEQUENCE [LARGE SCALE GENOMIC DNA]</scope>
    <source>
        <strain evidence="9">IB14-021</strain>
    </source>
</reference>
<feature type="compositionally biased region" description="Basic and acidic residues" evidence="7">
    <location>
        <begin position="1147"/>
        <end position="1166"/>
    </location>
</feature>
<feature type="compositionally biased region" description="Basic and acidic residues" evidence="7">
    <location>
        <begin position="477"/>
        <end position="489"/>
    </location>
</feature>
<feature type="compositionally biased region" description="Basic and acidic residues" evidence="7">
    <location>
        <begin position="1050"/>
        <end position="1081"/>
    </location>
</feature>
<dbReference type="GO" id="GO:0016787">
    <property type="term" value="F:hydrolase activity"/>
    <property type="evidence" value="ECO:0007669"/>
    <property type="project" value="UniProtKB-KW"/>
</dbReference>
<keyword evidence="3" id="KW-0645">Protease</keyword>
<feature type="compositionally biased region" description="Low complexity" evidence="7">
    <location>
        <begin position="531"/>
        <end position="544"/>
    </location>
</feature>
<evidence type="ECO:0000256" key="1">
    <source>
        <dbReference type="ARBA" id="ARBA00000707"/>
    </source>
</evidence>
<evidence type="ECO:0000256" key="6">
    <source>
        <dbReference type="ARBA" id="ARBA00022807"/>
    </source>
</evidence>
<accession>A0ABQ0F2L1</accession>
<proteinExistence type="predicted"/>
<feature type="region of interest" description="Disordered" evidence="7">
    <location>
        <begin position="230"/>
        <end position="252"/>
    </location>
</feature>
<dbReference type="Gene3D" id="3.90.70.80">
    <property type="match status" value="1"/>
</dbReference>
<keyword evidence="6" id="KW-0788">Thiol protease</keyword>
<protein>
    <recommendedName>
        <fullName evidence="2">ubiquitinyl hydrolase 1</fullName>
        <ecNumber evidence="2">3.4.19.12</ecNumber>
    </recommendedName>
</protein>
<feature type="region of interest" description="Disordered" evidence="7">
    <location>
        <begin position="860"/>
        <end position="900"/>
    </location>
</feature>
<keyword evidence="4" id="KW-0833">Ubl conjugation pathway</keyword>
<evidence type="ECO:0000256" key="5">
    <source>
        <dbReference type="ARBA" id="ARBA00022801"/>
    </source>
</evidence>
<organism evidence="9 10">
    <name type="scientific">Apodemus speciosus</name>
    <name type="common">Large Japanese field mouse</name>
    <dbReference type="NCBI Taxonomy" id="105296"/>
    <lineage>
        <taxon>Eukaryota</taxon>
        <taxon>Metazoa</taxon>
        <taxon>Chordata</taxon>
        <taxon>Craniata</taxon>
        <taxon>Vertebrata</taxon>
        <taxon>Euteleostomi</taxon>
        <taxon>Mammalia</taxon>
        <taxon>Eutheria</taxon>
        <taxon>Euarchontoglires</taxon>
        <taxon>Glires</taxon>
        <taxon>Rodentia</taxon>
        <taxon>Myomorpha</taxon>
        <taxon>Muroidea</taxon>
        <taxon>Muridae</taxon>
        <taxon>Murinae</taxon>
        <taxon>Apodemus</taxon>
    </lineage>
</organism>
<feature type="compositionally biased region" description="Polar residues" evidence="7">
    <location>
        <begin position="239"/>
        <end position="249"/>
    </location>
</feature>
<dbReference type="PANTHER" id="PTHR12419">
    <property type="entry name" value="OTU DOMAIN CONTAINING PROTEIN"/>
    <property type="match status" value="1"/>
</dbReference>
<gene>
    <name evidence="9" type="ORF">APTSU1_000857700</name>
</gene>
<comment type="caution">
    <text evidence="9">The sequence shown here is derived from an EMBL/GenBank/DDBJ whole genome shotgun (WGS) entry which is preliminary data.</text>
</comment>
<evidence type="ECO:0000256" key="2">
    <source>
        <dbReference type="ARBA" id="ARBA00012759"/>
    </source>
</evidence>
<evidence type="ECO:0000256" key="3">
    <source>
        <dbReference type="ARBA" id="ARBA00022670"/>
    </source>
</evidence>
<feature type="compositionally biased region" description="Low complexity" evidence="7">
    <location>
        <begin position="450"/>
        <end position="461"/>
    </location>
</feature>
<feature type="compositionally biased region" description="Basic and acidic residues" evidence="7">
    <location>
        <begin position="553"/>
        <end position="584"/>
    </location>
</feature>
<feature type="compositionally biased region" description="Polar residues" evidence="7">
    <location>
        <begin position="1119"/>
        <end position="1128"/>
    </location>
</feature>
<evidence type="ECO:0000313" key="10">
    <source>
        <dbReference type="Proteomes" id="UP001623349"/>
    </source>
</evidence>
<name>A0ABQ0F2L1_APOSI</name>
<evidence type="ECO:0000259" key="8">
    <source>
        <dbReference type="PROSITE" id="PS50802"/>
    </source>
</evidence>
<feature type="region of interest" description="Disordered" evidence="7">
    <location>
        <begin position="528"/>
        <end position="584"/>
    </location>
</feature>
<dbReference type="PANTHER" id="PTHR12419:SF9">
    <property type="entry name" value="OTU DOMAIN-CONTAINING PROTEIN 4"/>
    <property type="match status" value="1"/>
</dbReference>
<feature type="region of interest" description="Disordered" evidence="7">
    <location>
        <begin position="999"/>
        <end position="1194"/>
    </location>
</feature>
<evidence type="ECO:0000256" key="7">
    <source>
        <dbReference type="SAM" id="MobiDB-lite"/>
    </source>
</evidence>
<keyword evidence="10" id="KW-1185">Reference proteome</keyword>
<dbReference type="InterPro" id="IPR050704">
    <property type="entry name" value="Peptidase_C85-like"/>
</dbReference>
<feature type="compositionally biased region" description="Basic and acidic residues" evidence="7">
    <location>
        <begin position="1176"/>
        <end position="1194"/>
    </location>
</feature>
<dbReference type="EC" id="3.4.19.12" evidence="2"/>
<keyword evidence="5 9" id="KW-0378">Hydrolase</keyword>
<feature type="domain" description="OTU" evidence="8">
    <location>
        <begin position="34"/>
        <end position="142"/>
    </location>
</feature>
<dbReference type="Proteomes" id="UP001623349">
    <property type="component" value="Unassembled WGS sequence"/>
</dbReference>
<dbReference type="EMBL" id="BAAFST010000008">
    <property type="protein sequence ID" value="GAB1293345.1"/>
    <property type="molecule type" value="Genomic_DNA"/>
</dbReference>
<sequence length="1194" mass="132259">MEAAVGAPDGVDQGGVGPLEDATPMDAYLRKLGLYRKLVAKDGSCLFRAVAEQVLHSQSRHVEVRMACIRYLRENREKFEAFIEGSFEEYLKRLENPQRNGKDFVIYQEPNVSPSHVTENNFPEKVLLCFSNGNHYDIVYPITYKDSSAMCQSLLYELLYEKVFKTDVTKIMMGLEASEVAEESNSEISDSEDDSCKLGTYYLNSLKKPQHFLKETICLHESMSKSTTAADVNGFKPSGSENPQNNGNSADLPLSRKVLKSLNPAVYRNVEYEIWLKSKQAQQKRDYSIAAGLQYEVGDKCNVSLCSPGCPGTHSVDQAGLELRNPPASASQVLGLKACATNAPASIIVRLDHNGKLSNADIHGVHSENGPVLSEELGKKHTPKNLKPPPPESWNTVSGKKMKKPNSGQNFHSDTDYRGPKNLNKPIKAPSALPPRLQHPSSGVRQHAFSSHSTGSQSQKSSSEHKNLSRMPSQITRKPDRERAEDFDHVSRESYYFGLSPEERREKQAIEESRLLYEIQNRDEQAFPALSSSSVSQSPSQNNNACVPRKSSHARDRKGSMRRADAEERKDKDSLRGHTHVDKKLEPSTLETGFLCGTLAVLDLRDHSKCWDERHSPLCGILVFNQSSLYRVRISDDKCTRVSSPSKSKKECPSPVEQKPAEHIPLSNPAPLLVSPEVHLTPAVPSLPATVPAWPSEPTTFGPTGVPAQIPILSVTQTTGPDAAVSQTHLTPSPVPVSIQAVNQPLMPLPQTVSLYQDPLYPGFPCSEKGDRAIAPPYSLCQTGEDLPKAAYSCPMWAPHSYLYPLHQAYMAACRMYPKVPVPVYPQNTWFQEAPPAQSESDCPCTDAHYSMHPEASVNGQMPQAEIGPPPFSSPLVIPPSQVSEGHGQLSYQPELESENPGQLLHAEYDESLSGKNMYPQQSFGPNPFLGPVPIAPPFFPHVWYGYPFQGFVENPVMRQNIVLPPDEKGELDLPLENLDLSKECDSVSAVDEFPEARVEGAHSLSEGSVSSKHDGRVEQSSQTRKADIDLLSGSSGVEGKAHPPTQILNRERETVSAEPEPKRTIQSLKEKPEKVKDPKTAADVVSSGANSVDRLQRPNEESSEDENEVSNILRSGRSKQFYNQTYGSRKYKSDWGSSGRGGYHHVRGEETWKGQPHRSRDEGYQYHRHVRGRPYRGDRRRAGMGDGHRGQHT</sequence>
<evidence type="ECO:0000256" key="4">
    <source>
        <dbReference type="ARBA" id="ARBA00022786"/>
    </source>
</evidence>
<feature type="region of interest" description="Disordered" evidence="7">
    <location>
        <begin position="640"/>
        <end position="664"/>
    </location>
</feature>
<feature type="region of interest" description="Disordered" evidence="7">
    <location>
        <begin position="360"/>
        <end position="489"/>
    </location>
</feature>
<dbReference type="PROSITE" id="PS50802">
    <property type="entry name" value="OTU"/>
    <property type="match status" value="1"/>
</dbReference>
<dbReference type="InterPro" id="IPR038765">
    <property type="entry name" value="Papain-like_cys_pep_sf"/>
</dbReference>
<comment type="catalytic activity">
    <reaction evidence="1">
        <text>Thiol-dependent hydrolysis of ester, thioester, amide, peptide and isopeptide bonds formed by the C-terminal Gly of ubiquitin (a 76-residue protein attached to proteins as an intracellular targeting signal).</text>
        <dbReference type="EC" id="3.4.19.12"/>
    </reaction>
</comment>
<dbReference type="InterPro" id="IPR003323">
    <property type="entry name" value="OTU_dom"/>
</dbReference>